<name>A0A8J6JJI7_9FIRM</name>
<protein>
    <submittedName>
        <fullName evidence="3">DUF262 domain-containing protein</fullName>
    </submittedName>
</protein>
<dbReference type="EMBL" id="JACOPQ010000006">
    <property type="protein sequence ID" value="MBC5737228.1"/>
    <property type="molecule type" value="Genomic_DNA"/>
</dbReference>
<dbReference type="PANTHER" id="PTHR35149">
    <property type="entry name" value="SLL5132 PROTEIN"/>
    <property type="match status" value="1"/>
</dbReference>
<accession>A0A8J6JJI7</accession>
<gene>
    <name evidence="3" type="ORF">H8S62_09420</name>
</gene>
<evidence type="ECO:0000313" key="4">
    <source>
        <dbReference type="Proteomes" id="UP000607645"/>
    </source>
</evidence>
<keyword evidence="4" id="KW-1185">Reference proteome</keyword>
<feature type="domain" description="GmrSD restriction endonucleases N-terminal" evidence="1">
    <location>
        <begin position="11"/>
        <end position="229"/>
    </location>
</feature>
<dbReference type="AlphaFoldDB" id="A0A8J6JJI7"/>
<dbReference type="PANTHER" id="PTHR35149:SF2">
    <property type="entry name" value="DUF262 DOMAIN-CONTAINING PROTEIN"/>
    <property type="match status" value="1"/>
</dbReference>
<dbReference type="Pfam" id="PF03235">
    <property type="entry name" value="GmrSD_N"/>
    <property type="match status" value="1"/>
</dbReference>
<comment type="caution">
    <text evidence="3">The sequence shown here is derived from an EMBL/GenBank/DDBJ whole genome shotgun (WGS) entry which is preliminary data.</text>
</comment>
<dbReference type="InterPro" id="IPR004919">
    <property type="entry name" value="GmrSD_N"/>
</dbReference>
<feature type="domain" description="GmrSD restriction endonucleases C-terminal" evidence="2">
    <location>
        <begin position="487"/>
        <end position="559"/>
    </location>
</feature>
<dbReference type="InterPro" id="IPR011089">
    <property type="entry name" value="GmrSD_C"/>
</dbReference>
<evidence type="ECO:0000259" key="2">
    <source>
        <dbReference type="Pfam" id="PF07510"/>
    </source>
</evidence>
<reference evidence="3" key="1">
    <citation type="submission" date="2020-08" db="EMBL/GenBank/DDBJ databases">
        <title>Genome public.</title>
        <authorList>
            <person name="Liu C."/>
            <person name="Sun Q."/>
        </authorList>
    </citation>
    <scope>NUCLEOTIDE SEQUENCE</scope>
    <source>
        <strain evidence="3">NSJ-52</strain>
    </source>
</reference>
<evidence type="ECO:0000259" key="1">
    <source>
        <dbReference type="Pfam" id="PF03235"/>
    </source>
</evidence>
<proteinExistence type="predicted"/>
<organism evidence="3 4">
    <name type="scientific">Lawsonibacter faecis</name>
    <dbReference type="NCBI Taxonomy" id="2763052"/>
    <lineage>
        <taxon>Bacteria</taxon>
        <taxon>Bacillati</taxon>
        <taxon>Bacillota</taxon>
        <taxon>Clostridia</taxon>
        <taxon>Eubacteriales</taxon>
        <taxon>Oscillospiraceae</taxon>
        <taxon>Lawsonibacter</taxon>
    </lineage>
</organism>
<dbReference type="Pfam" id="PF07510">
    <property type="entry name" value="GmrSD_C"/>
    <property type="match status" value="1"/>
</dbReference>
<dbReference type="Proteomes" id="UP000607645">
    <property type="component" value="Unassembled WGS sequence"/>
</dbReference>
<dbReference type="RefSeq" id="WP_155147294.1">
    <property type="nucleotide sequence ID" value="NZ_JACOPQ010000006.1"/>
</dbReference>
<sequence>MNKIDKTDTLKKILADRRFTVDYYQREYRWGKHQVEQMLEDLTNTFRGFYDTGVHSTVQEVKDYGYYYMGSIICTSGQSQQIIDGQQRLTTLTLLLIYLNRLQSQATGIPGLPIHFDNMICTVDYGVPCFNLDMEERRDCLQALLNNDAQYIPEGESNQNIINRYGDIEELFPEELKGEALPYFIYWVTEKVLLLEIDTPSEDEAYTIFVTMNDRGLSLNSAEMMKAFVIQQVYEADRKQVNEAWQKNINQIKAASSQDKSGVTNAEDVEFISLWLRAKYAKTLRETKKGAVDRDYELLGDRFHTWVRAYARTGMGLEQSDDYKNLVLKEMAQVTGLYLRLTQYSKRLTTGFEAVYYNANRDLNYQNLLIIGAVGLQDSPEEVDRKIRLISTFVDIFASVRIFNYKKINWNTNKTVLFRILNQIRNQDSVSIGIYLTKMLRRMNEKLDGVMSFELNQYTGRYMLHLLARITDFVNVKMGYPSQFEHYIDRKSKTPYDVEHILPDDFETYRAYFHDEEDFQNNRRKFGNLLLLTQDKNRSYKDMPYDERVKCYLTDNILAQAMNEAAYQNHPHFLTLAERYPFQPFEVFQKEGIHARQELYHALAKDIWNVGLLKEIAGGWSDEEEELLQISTAGSNYTVEYAGRSWPDAVQYGFLSAAQGGSGKMLCNIAEGDRVFCHITGKGFVGVGICTQTATPMKNFQVMAEGELVLIQDAPWMEAECKAQCDPDDEWFIGVTWLRTVALDEGYWEKGLKTVPLVAYKVDGDTHARILRYFNIREK</sequence>
<evidence type="ECO:0000313" key="3">
    <source>
        <dbReference type="EMBL" id="MBC5737228.1"/>
    </source>
</evidence>